<sequence>MTGYVRRIRLFWQLSGTYLLPPQSTSARSSKNSKSKSEVFRNTSLVVGSSNTTANETQWPDAPTTPVPTYQLLHPDFGIQIRLTSRMLFQGNFSTERKRALCEFFSGFWCPSSQLNSTTRPTENEDLEACVQASMRCDKLPDCNPSVPIDRGHMLSADELNCDLSPFNYSTERQEKLSPNNWRKSTAEKRQSECFVDHKATSKYMWSVGRTRADLVTRQSDRDLDTQVDRPDDSYLIRLGHPIRSRFGLGVTSVHVV</sequence>
<proteinExistence type="predicted"/>
<accession>A0A3P8G2Y2</accession>
<evidence type="ECO:0000313" key="2">
    <source>
        <dbReference type="Proteomes" id="UP000272942"/>
    </source>
</evidence>
<reference evidence="1 2" key="1">
    <citation type="submission" date="2018-11" db="EMBL/GenBank/DDBJ databases">
        <authorList>
            <consortium name="Pathogen Informatics"/>
        </authorList>
    </citation>
    <scope>NUCLEOTIDE SEQUENCE [LARGE SCALE GENOMIC DNA]</scope>
    <source>
        <strain evidence="1 2">Egypt</strain>
    </source>
</reference>
<protein>
    <submittedName>
        <fullName evidence="1">Uncharacterized protein</fullName>
    </submittedName>
</protein>
<dbReference type="OrthoDB" id="6271187at2759"/>
<name>A0A3P8G2Y2_9TREM</name>
<organism evidence="1 2">
    <name type="scientific">Echinostoma caproni</name>
    <dbReference type="NCBI Taxonomy" id="27848"/>
    <lineage>
        <taxon>Eukaryota</taxon>
        <taxon>Metazoa</taxon>
        <taxon>Spiralia</taxon>
        <taxon>Lophotrochozoa</taxon>
        <taxon>Platyhelminthes</taxon>
        <taxon>Trematoda</taxon>
        <taxon>Digenea</taxon>
        <taxon>Plagiorchiida</taxon>
        <taxon>Echinostomata</taxon>
        <taxon>Echinostomatoidea</taxon>
        <taxon>Echinostomatidae</taxon>
        <taxon>Echinostoma</taxon>
    </lineage>
</organism>
<keyword evidence="2" id="KW-1185">Reference proteome</keyword>
<dbReference type="EMBL" id="UZAN01042765">
    <property type="protein sequence ID" value="VDP76731.1"/>
    <property type="molecule type" value="Genomic_DNA"/>
</dbReference>
<dbReference type="Proteomes" id="UP000272942">
    <property type="component" value="Unassembled WGS sequence"/>
</dbReference>
<evidence type="ECO:0000313" key="1">
    <source>
        <dbReference type="EMBL" id="VDP76731.1"/>
    </source>
</evidence>
<dbReference type="AlphaFoldDB" id="A0A3P8G2Y2"/>
<gene>
    <name evidence="1" type="ORF">ECPE_LOCUS5862</name>
</gene>